<evidence type="ECO:0000313" key="6">
    <source>
        <dbReference type="Proteomes" id="UP000606008"/>
    </source>
</evidence>
<dbReference type="PROSITE" id="PS00041">
    <property type="entry name" value="HTH_ARAC_FAMILY_1"/>
    <property type="match status" value="1"/>
</dbReference>
<dbReference type="Proteomes" id="UP000606008">
    <property type="component" value="Unassembled WGS sequence"/>
</dbReference>
<evidence type="ECO:0000256" key="2">
    <source>
        <dbReference type="ARBA" id="ARBA00023125"/>
    </source>
</evidence>
<dbReference type="PANTHER" id="PTHR43280:SF2">
    <property type="entry name" value="HTH-TYPE TRANSCRIPTIONAL REGULATOR EXSA"/>
    <property type="match status" value="1"/>
</dbReference>
<protein>
    <submittedName>
        <fullName evidence="5">Helix-turn-helix transcriptional regulator</fullName>
    </submittedName>
</protein>
<dbReference type="EMBL" id="WAEL01000002">
    <property type="protein sequence ID" value="NID10214.1"/>
    <property type="molecule type" value="Genomic_DNA"/>
</dbReference>
<organism evidence="5 6">
    <name type="scientific">Fibrivirga algicola</name>
    <dbReference type="NCBI Taxonomy" id="2950420"/>
    <lineage>
        <taxon>Bacteria</taxon>
        <taxon>Pseudomonadati</taxon>
        <taxon>Bacteroidota</taxon>
        <taxon>Cytophagia</taxon>
        <taxon>Cytophagales</taxon>
        <taxon>Spirosomataceae</taxon>
        <taxon>Fibrivirga</taxon>
    </lineage>
</organism>
<evidence type="ECO:0000256" key="1">
    <source>
        <dbReference type="ARBA" id="ARBA00023015"/>
    </source>
</evidence>
<dbReference type="SMART" id="SM00342">
    <property type="entry name" value="HTH_ARAC"/>
    <property type="match status" value="1"/>
</dbReference>
<dbReference type="Pfam" id="PF12833">
    <property type="entry name" value="HTH_18"/>
    <property type="match status" value="1"/>
</dbReference>
<keyword evidence="1" id="KW-0805">Transcription regulation</keyword>
<dbReference type="InterPro" id="IPR009057">
    <property type="entry name" value="Homeodomain-like_sf"/>
</dbReference>
<dbReference type="InterPro" id="IPR018062">
    <property type="entry name" value="HTH_AraC-typ_CS"/>
</dbReference>
<dbReference type="PANTHER" id="PTHR43280">
    <property type="entry name" value="ARAC-FAMILY TRANSCRIPTIONAL REGULATOR"/>
    <property type="match status" value="1"/>
</dbReference>
<reference evidence="6" key="2">
    <citation type="submission" date="2023-07" db="EMBL/GenBank/DDBJ databases">
        <authorList>
            <person name="Jung D.-H."/>
        </authorList>
    </citation>
    <scope>NUCLEOTIDE SEQUENCE [LARGE SCALE GENOMIC DNA]</scope>
    <source>
        <strain evidence="6">JA-25</strain>
    </source>
</reference>
<dbReference type="PRINTS" id="PR00032">
    <property type="entry name" value="HTHARAC"/>
</dbReference>
<dbReference type="Gene3D" id="1.10.10.60">
    <property type="entry name" value="Homeodomain-like"/>
    <property type="match status" value="1"/>
</dbReference>
<evidence type="ECO:0000259" key="4">
    <source>
        <dbReference type="PROSITE" id="PS01124"/>
    </source>
</evidence>
<name>A0ABX0QJE7_9BACT</name>
<sequence length="135" mass="15398">MTYPKKQTELARSAFRRLDATTIPKQHPFLRQLYGLLDKHLDDPSINVDWLAMQLGINRKTLYRQVLRLTGYTPTILIRQYRLQQAINLLQAGHSVIETAEAVGFSTASHFTTVFKKQYGQTPTQFVNTTTVTGS</sequence>
<reference evidence="6" key="1">
    <citation type="submission" date="2019-09" db="EMBL/GenBank/DDBJ databases">
        <authorList>
            <person name="Jung D.-H."/>
        </authorList>
    </citation>
    <scope>NUCLEOTIDE SEQUENCE [LARGE SCALE GENOMIC DNA]</scope>
    <source>
        <strain evidence="6">JA-25</strain>
    </source>
</reference>
<keyword evidence="6" id="KW-1185">Reference proteome</keyword>
<proteinExistence type="predicted"/>
<dbReference type="InterPro" id="IPR018060">
    <property type="entry name" value="HTH_AraC"/>
</dbReference>
<comment type="caution">
    <text evidence="5">The sequence shown here is derived from an EMBL/GenBank/DDBJ whole genome shotgun (WGS) entry which is preliminary data.</text>
</comment>
<dbReference type="PROSITE" id="PS01124">
    <property type="entry name" value="HTH_ARAC_FAMILY_2"/>
    <property type="match status" value="1"/>
</dbReference>
<dbReference type="SUPFAM" id="SSF46689">
    <property type="entry name" value="Homeodomain-like"/>
    <property type="match status" value="1"/>
</dbReference>
<evidence type="ECO:0000313" key="5">
    <source>
        <dbReference type="EMBL" id="NID10214.1"/>
    </source>
</evidence>
<keyword evidence="2" id="KW-0238">DNA-binding</keyword>
<keyword evidence="3" id="KW-0804">Transcription</keyword>
<accession>A0ABX0QJE7</accession>
<gene>
    <name evidence="5" type="ORF">F7231_08510</name>
</gene>
<feature type="domain" description="HTH araC/xylS-type" evidence="4">
    <location>
        <begin position="31"/>
        <end position="129"/>
    </location>
</feature>
<evidence type="ECO:0000256" key="3">
    <source>
        <dbReference type="ARBA" id="ARBA00023163"/>
    </source>
</evidence>
<dbReference type="InterPro" id="IPR020449">
    <property type="entry name" value="Tscrpt_reg_AraC-type_HTH"/>
</dbReference>
<dbReference type="RefSeq" id="WP_166691582.1">
    <property type="nucleotide sequence ID" value="NZ_WAEL01000002.1"/>
</dbReference>